<name>A0A0A9GQN1_ARUDO</name>
<dbReference type="EMBL" id="GBRH01171139">
    <property type="protein sequence ID" value="JAE26757.1"/>
    <property type="molecule type" value="Transcribed_RNA"/>
</dbReference>
<reference evidence="1" key="1">
    <citation type="submission" date="2014-09" db="EMBL/GenBank/DDBJ databases">
        <authorList>
            <person name="Magalhaes I.L.F."/>
            <person name="Oliveira U."/>
            <person name="Santos F.R."/>
            <person name="Vidigal T.H.D.A."/>
            <person name="Brescovit A.D."/>
            <person name="Santos A.J."/>
        </authorList>
    </citation>
    <scope>NUCLEOTIDE SEQUENCE</scope>
    <source>
        <tissue evidence="1">Shoot tissue taken approximately 20 cm above the soil surface</tissue>
    </source>
</reference>
<evidence type="ECO:0000313" key="1">
    <source>
        <dbReference type="EMBL" id="JAE26757.1"/>
    </source>
</evidence>
<dbReference type="AlphaFoldDB" id="A0A0A9GQN1"/>
<sequence>MGHHPSCYLPSDVSPCTAATDSRHRGRRHIWLTRGSRSTTSCWILDAQRSYSKHADEDSSDGSRLPAPSSRLLAVVSARSSARSTSMLTRILQRDLVHCTT</sequence>
<organism evidence="1">
    <name type="scientific">Arundo donax</name>
    <name type="common">Giant reed</name>
    <name type="synonym">Donax arundinaceus</name>
    <dbReference type="NCBI Taxonomy" id="35708"/>
    <lineage>
        <taxon>Eukaryota</taxon>
        <taxon>Viridiplantae</taxon>
        <taxon>Streptophyta</taxon>
        <taxon>Embryophyta</taxon>
        <taxon>Tracheophyta</taxon>
        <taxon>Spermatophyta</taxon>
        <taxon>Magnoliopsida</taxon>
        <taxon>Liliopsida</taxon>
        <taxon>Poales</taxon>
        <taxon>Poaceae</taxon>
        <taxon>PACMAD clade</taxon>
        <taxon>Arundinoideae</taxon>
        <taxon>Arundineae</taxon>
        <taxon>Arundo</taxon>
    </lineage>
</organism>
<proteinExistence type="predicted"/>
<accession>A0A0A9GQN1</accession>
<protein>
    <submittedName>
        <fullName evidence="1">Uncharacterized protein</fullName>
    </submittedName>
</protein>
<reference evidence="1" key="2">
    <citation type="journal article" date="2015" name="Data Brief">
        <title>Shoot transcriptome of the giant reed, Arundo donax.</title>
        <authorList>
            <person name="Barrero R.A."/>
            <person name="Guerrero F.D."/>
            <person name="Moolhuijzen P."/>
            <person name="Goolsby J.A."/>
            <person name="Tidwell J."/>
            <person name="Bellgard S.E."/>
            <person name="Bellgard M.I."/>
        </authorList>
    </citation>
    <scope>NUCLEOTIDE SEQUENCE</scope>
    <source>
        <tissue evidence="1">Shoot tissue taken approximately 20 cm above the soil surface</tissue>
    </source>
</reference>